<dbReference type="Gene3D" id="3.40.50.300">
    <property type="entry name" value="P-loop containing nucleotide triphosphate hydrolases"/>
    <property type="match status" value="1"/>
</dbReference>
<protein>
    <recommendedName>
        <fullName evidence="2">ATPase AAA-type core domain-containing protein</fullName>
    </recommendedName>
</protein>
<dbReference type="Proteomes" id="UP000612282">
    <property type="component" value="Unassembled WGS sequence"/>
</dbReference>
<dbReference type="Pfam" id="PF13304">
    <property type="entry name" value="AAA_21"/>
    <property type="match status" value="1"/>
</dbReference>
<accession>A0ABQ3XIV9</accession>
<dbReference type="PANTHER" id="PTHR32182">
    <property type="entry name" value="DNA REPLICATION AND REPAIR PROTEIN RECF"/>
    <property type="match status" value="1"/>
</dbReference>
<proteinExistence type="predicted"/>
<reference evidence="3 4" key="1">
    <citation type="submission" date="2021-01" db="EMBL/GenBank/DDBJ databases">
        <title>Whole genome shotgun sequence of Actinoplanes couchii NBRC 106145.</title>
        <authorList>
            <person name="Komaki H."/>
            <person name="Tamura T."/>
        </authorList>
    </citation>
    <scope>NUCLEOTIDE SEQUENCE [LARGE SCALE GENOMIC DNA]</scope>
    <source>
        <strain evidence="3 4">NBRC 106145</strain>
    </source>
</reference>
<comment type="caution">
    <text evidence="3">The sequence shown here is derived from an EMBL/GenBank/DDBJ whole genome shotgun (WGS) entry which is preliminary data.</text>
</comment>
<evidence type="ECO:0000313" key="3">
    <source>
        <dbReference type="EMBL" id="GID58350.1"/>
    </source>
</evidence>
<dbReference type="PANTHER" id="PTHR32182:SF25">
    <property type="entry name" value="SLR1056 PROTEIN"/>
    <property type="match status" value="1"/>
</dbReference>
<keyword evidence="4" id="KW-1185">Reference proteome</keyword>
<dbReference type="InterPro" id="IPR027417">
    <property type="entry name" value="P-loop_NTPase"/>
</dbReference>
<keyword evidence="1" id="KW-0742">SOS response</keyword>
<evidence type="ECO:0000256" key="1">
    <source>
        <dbReference type="ARBA" id="ARBA00023236"/>
    </source>
</evidence>
<sequence length="630" mass="68711">MRLMRIDFGGYRRLHDTGCNVDSKLIAFIGPNEAGKSSVLQGLAELNRLKPFTSSQIARRGAKKGGQIVSATFILGDNDITELAKRGVIAEAGTRESLRKMIDGRRTVLYDPPISRNWDHLNGLYEKYLLMIKEVMKLDPSLPKKLERKFSDLIVILKNQQEASDEKLDSIELAEEELSRASVKSAKIGPVIEEILEELRSSPFSRVQEYMKTGRPGFILYDANQRLLETRYDLSDAEVALGPPQPLVDVLALANLDLDELAAVLESGNLAKTKTLLKAGNKKLRELITPAWQQSEITLHLENEGSHLLVLVDELDENGAVTTLDERSDGLRAFLAMFCFVLARTLRNPAPSNPVILLLDEADRHLHYDAQADLVNVLMEQSEVSQVLYTTHSPGCLPPDLGTSVRLVEPDAASPDISHLRNGFWSSSAIGFSPLLVAMGAGAAAFSACRKAVLAEGATEMILLPTLIRLATNLASLDYQVAPGLSGLKKNGLGVDEIAARVAYLLDGDAGGIAIKKLLEATGVPEEVVVSLPRNKAIEDLVSRSCYLAAFEHIRQEGSTSVVPLEISDKTSSTLGKQIEEAAKLGGIKVPGKIAVANYLVQNPQKIVLTEANRRTLVALHESFCKIFSI</sequence>
<feature type="domain" description="ATPase AAA-type core" evidence="2">
    <location>
        <begin position="274"/>
        <end position="395"/>
    </location>
</feature>
<evidence type="ECO:0000259" key="2">
    <source>
        <dbReference type="Pfam" id="PF13304"/>
    </source>
</evidence>
<gene>
    <name evidence="3" type="ORF">Aco03nite_067540</name>
</gene>
<evidence type="ECO:0000313" key="4">
    <source>
        <dbReference type="Proteomes" id="UP000612282"/>
    </source>
</evidence>
<dbReference type="InterPro" id="IPR003959">
    <property type="entry name" value="ATPase_AAA_core"/>
</dbReference>
<dbReference type="CDD" id="cd00267">
    <property type="entry name" value="ABC_ATPase"/>
    <property type="match status" value="1"/>
</dbReference>
<name>A0ABQ3XIV9_9ACTN</name>
<keyword evidence="1" id="KW-0227">DNA damage</keyword>
<dbReference type="SUPFAM" id="SSF52540">
    <property type="entry name" value="P-loop containing nucleoside triphosphate hydrolases"/>
    <property type="match status" value="1"/>
</dbReference>
<dbReference type="EMBL" id="BOMG01000084">
    <property type="protein sequence ID" value="GID58350.1"/>
    <property type="molecule type" value="Genomic_DNA"/>
</dbReference>
<organism evidence="3 4">
    <name type="scientific">Actinoplanes couchii</name>
    <dbReference type="NCBI Taxonomy" id="403638"/>
    <lineage>
        <taxon>Bacteria</taxon>
        <taxon>Bacillati</taxon>
        <taxon>Actinomycetota</taxon>
        <taxon>Actinomycetes</taxon>
        <taxon>Micromonosporales</taxon>
        <taxon>Micromonosporaceae</taxon>
        <taxon>Actinoplanes</taxon>
    </lineage>
</organism>